<evidence type="ECO:0000256" key="1">
    <source>
        <dbReference type="SAM" id="Coils"/>
    </source>
</evidence>
<comment type="caution">
    <text evidence="2">The sequence shown here is derived from an EMBL/GenBank/DDBJ whole genome shotgun (WGS) entry which is preliminary data.</text>
</comment>
<dbReference type="OrthoDB" id="5328614at2759"/>
<organism evidence="2 3">
    <name type="scientific">Dactylonectria estremocensis</name>
    <dbReference type="NCBI Taxonomy" id="1079267"/>
    <lineage>
        <taxon>Eukaryota</taxon>
        <taxon>Fungi</taxon>
        <taxon>Dikarya</taxon>
        <taxon>Ascomycota</taxon>
        <taxon>Pezizomycotina</taxon>
        <taxon>Sordariomycetes</taxon>
        <taxon>Hypocreomycetidae</taxon>
        <taxon>Hypocreales</taxon>
        <taxon>Nectriaceae</taxon>
        <taxon>Dactylonectria</taxon>
    </lineage>
</organism>
<proteinExistence type="predicted"/>
<sequence>MPDLRHLGIVATLKELATETERTAEKFRRNKSSLDDEARYSRFNVARGLEDVGLEESRKQREIAAATGRRRKFLYYVPTFHRNVANPSSQDFGSYRIPFSLDGHSSFNLFSQQERVAIIVVAAKSGAPVNRVPVYAEITAEVGRRGERAPVPLDDGLAQLDLANERKEALPRAFRQEINWPQALQAAHDDESLAKSRLRAFLHAVVDIAQRLADPDSHLTFSQWVKEVVKTAKTLPEFATLQGSGEGGVAIKYSFHVYPGLLEKTKFNALDQKRVTRDAILAKYEMAQSDFASIPRVGLALPSMQNPSLIEWKLSPGSFAAVPQLLIGTDGCEIFTPANFATAQFNLRQVAHLAPEANDALPNTTYPNGLINEYTLSLIPIGHSLGSILYTLPLAPGESVRLAVIDWRRTDIGQRDEKMVITESLVHDQTRDRAISETISAALDEWQRGGSVMGGIAAGAGGSASVGVYGVAGGGMASIGGAYTTSSGSRKLTSDSLQKVADAVHQASNAVREIQNSVVVQTDSVEKENVQTRTFFNNNRAHTMTVMYYEMLRHFRVVVRFTRQYKALLVPRTPWTFDMGDRLILDKEHVLYPALLDETLRPAFDAVRRADMAQSELQRNPPPPASSDTKADFAIINFRMSFKVGERSSNALAMKVVTKTNPEPVDLKYHGQTNINDDPTLFNQDSPGGFVIVTDVAPPIKWGDLQEFRFRKTSGSDNVSVYELSITATGANGESRLVHPHIPGDYYFMVNEGVEYRLSVVPPPPAPPAKPEATWQRGISIEDYSLILRPHSHIDANREYYTRLFDLSVHPNEYATRFETVNFDSRMLIDVVSPSPAEILGTKIAFPLLNQGTDTSPKDIPDEERLIALPTRGVFAEAKLGHCNVAEEIDDTRFWRWDEHPNQIVATEIQPVKVAEPAPKDLSLAPTTMPQSIVDIQQPLAAPDPAGLAAALKAISTPNIFRDMSGAAEVQQLLHDLIERSVSMAKAASVARNIQAKQAAAAGGGQAAADPAASRAQAEDNRVRDQQVTPAQAQYGIKLADNQAQQGKITQQQASDIAANQLSNMKGSQKPKPLPKAPKKWRVEVTLRGYGNMILDGMWSWELSQGGTSLGFELMDRRENGVFKIPFLLEGDDRRFKLSVSGEILHGYGINATFSGKEMIFEIPADTFAKSDFAYVTLEAVTATFKFTTKSSEMLKKSWMNSASLSVSPPGAVKQIISIIGAGGQTWGRDETHTMETAEEFTITYYPSGFTVKEVK</sequence>
<protein>
    <submittedName>
        <fullName evidence="2">Uncharacterized protein</fullName>
    </submittedName>
</protein>
<keyword evidence="1" id="KW-0175">Coiled coil</keyword>
<dbReference type="EMBL" id="JAGMUU010000012">
    <property type="protein sequence ID" value="KAH7141557.1"/>
    <property type="molecule type" value="Genomic_DNA"/>
</dbReference>
<dbReference type="Proteomes" id="UP000717696">
    <property type="component" value="Unassembled WGS sequence"/>
</dbReference>
<dbReference type="AlphaFoldDB" id="A0A9P9J156"/>
<name>A0A9P9J156_9HYPO</name>
<feature type="coiled-coil region" evidence="1">
    <location>
        <begin position="10"/>
        <end position="37"/>
    </location>
</feature>
<keyword evidence="3" id="KW-1185">Reference proteome</keyword>
<evidence type="ECO:0000313" key="3">
    <source>
        <dbReference type="Proteomes" id="UP000717696"/>
    </source>
</evidence>
<evidence type="ECO:0000313" key="2">
    <source>
        <dbReference type="EMBL" id="KAH7141557.1"/>
    </source>
</evidence>
<gene>
    <name evidence="2" type="ORF">B0J13DRAFT_676475</name>
</gene>
<reference evidence="2" key="1">
    <citation type="journal article" date="2021" name="Nat. Commun.">
        <title>Genetic determinants of endophytism in the Arabidopsis root mycobiome.</title>
        <authorList>
            <person name="Mesny F."/>
            <person name="Miyauchi S."/>
            <person name="Thiergart T."/>
            <person name="Pickel B."/>
            <person name="Atanasova L."/>
            <person name="Karlsson M."/>
            <person name="Huettel B."/>
            <person name="Barry K.W."/>
            <person name="Haridas S."/>
            <person name="Chen C."/>
            <person name="Bauer D."/>
            <person name="Andreopoulos W."/>
            <person name="Pangilinan J."/>
            <person name="LaButti K."/>
            <person name="Riley R."/>
            <person name="Lipzen A."/>
            <person name="Clum A."/>
            <person name="Drula E."/>
            <person name="Henrissat B."/>
            <person name="Kohler A."/>
            <person name="Grigoriev I.V."/>
            <person name="Martin F.M."/>
            <person name="Hacquard S."/>
        </authorList>
    </citation>
    <scope>NUCLEOTIDE SEQUENCE</scope>
    <source>
        <strain evidence="2">MPI-CAGE-AT-0021</strain>
    </source>
</reference>
<accession>A0A9P9J156</accession>